<evidence type="ECO:0000256" key="1">
    <source>
        <dbReference type="SAM" id="Coils"/>
    </source>
</evidence>
<keyword evidence="2" id="KW-1133">Transmembrane helix</keyword>
<feature type="transmembrane region" description="Helical" evidence="2">
    <location>
        <begin position="6"/>
        <end position="22"/>
    </location>
</feature>
<protein>
    <recommendedName>
        <fullName evidence="5">DUF2802 domain-containing protein</fullName>
    </recommendedName>
</protein>
<proteinExistence type="predicted"/>
<dbReference type="AlphaFoldDB" id="A0A848CSD4"/>
<feature type="coiled-coil region" evidence="1">
    <location>
        <begin position="69"/>
        <end position="103"/>
    </location>
</feature>
<dbReference type="InterPro" id="IPR046118">
    <property type="entry name" value="DUF6115"/>
</dbReference>
<accession>A0A848CSD4</accession>
<dbReference type="Gene3D" id="1.10.10.60">
    <property type="entry name" value="Homeodomain-like"/>
    <property type="match status" value="1"/>
</dbReference>
<reference evidence="3 4" key="1">
    <citation type="submission" date="2020-04" db="EMBL/GenBank/DDBJ databases">
        <authorList>
            <person name="Hitch T.C.A."/>
            <person name="Wylensek D."/>
            <person name="Clavel T."/>
        </authorList>
    </citation>
    <scope>NUCLEOTIDE SEQUENCE [LARGE SCALE GENOMIC DNA]</scope>
    <source>
        <strain evidence="3 4">WB01_D5_05</strain>
    </source>
</reference>
<keyword evidence="2" id="KW-0812">Transmembrane</keyword>
<name>A0A848CSD4_ANEAE</name>
<dbReference type="Proteomes" id="UP000561326">
    <property type="component" value="Unassembled WGS sequence"/>
</dbReference>
<dbReference type="EMBL" id="JABAGO010000002">
    <property type="protein sequence ID" value="NME97259.1"/>
    <property type="molecule type" value="Genomic_DNA"/>
</dbReference>
<dbReference type="RefSeq" id="WP_168974479.1">
    <property type="nucleotide sequence ID" value="NZ_CAMJCG010000001.1"/>
</dbReference>
<evidence type="ECO:0000256" key="2">
    <source>
        <dbReference type="SAM" id="Phobius"/>
    </source>
</evidence>
<evidence type="ECO:0000313" key="3">
    <source>
        <dbReference type="EMBL" id="NME97259.1"/>
    </source>
</evidence>
<evidence type="ECO:0008006" key="5">
    <source>
        <dbReference type="Google" id="ProtNLM"/>
    </source>
</evidence>
<sequence>MVTDIWLSALTIIVLLLALRLLKNSNGKRTEQEEGAEDKFHTLMTAFERENSELVRSISQVKRMTDMELTGVKEELASLRQQVGDLMQQKEELMENIVQLQGSVGEFSKPKTSSGAFLSHFLKDEYKDIPQLYAQGMSSLEIARKLGVGDGEVKMVIQMLKKQGLLPAE</sequence>
<keyword evidence="2" id="KW-0472">Membrane</keyword>
<evidence type="ECO:0000313" key="4">
    <source>
        <dbReference type="Proteomes" id="UP000561326"/>
    </source>
</evidence>
<gene>
    <name evidence="3" type="ORF">HF838_03195</name>
</gene>
<keyword evidence="1" id="KW-0175">Coiled coil</keyword>
<organism evidence="3 4">
    <name type="scientific">Aneurinibacillus aneurinilyticus</name>
    <name type="common">Bacillus aneurinolyticus</name>
    <dbReference type="NCBI Taxonomy" id="1391"/>
    <lineage>
        <taxon>Bacteria</taxon>
        <taxon>Bacillati</taxon>
        <taxon>Bacillota</taxon>
        <taxon>Bacilli</taxon>
        <taxon>Bacillales</taxon>
        <taxon>Paenibacillaceae</taxon>
        <taxon>Aneurinibacillus group</taxon>
        <taxon>Aneurinibacillus</taxon>
    </lineage>
</organism>
<dbReference type="Pfam" id="PF19610">
    <property type="entry name" value="DUF6115"/>
    <property type="match status" value="1"/>
</dbReference>
<comment type="caution">
    <text evidence="3">The sequence shown here is derived from an EMBL/GenBank/DDBJ whole genome shotgun (WGS) entry which is preliminary data.</text>
</comment>